<evidence type="ECO:0000256" key="3">
    <source>
        <dbReference type="ARBA" id="ARBA00022741"/>
    </source>
</evidence>
<feature type="binding site" evidence="6">
    <location>
        <position position="60"/>
    </location>
    <ligand>
        <name>ATP</name>
        <dbReference type="ChEBI" id="CHEBI:30616"/>
    </ligand>
</feature>
<accession>A0AAD5UXP9</accession>
<dbReference type="InterPro" id="IPR011009">
    <property type="entry name" value="Kinase-like_dom_sf"/>
</dbReference>
<name>A0AAD5UXP9_9APHY</name>
<feature type="compositionally biased region" description="Low complexity" evidence="8">
    <location>
        <begin position="403"/>
        <end position="414"/>
    </location>
</feature>
<protein>
    <recommendedName>
        <fullName evidence="9">Protein kinase domain-containing protein</fullName>
    </recommendedName>
</protein>
<gene>
    <name evidence="10" type="ORF">NLI96_g10904</name>
</gene>
<evidence type="ECO:0000256" key="5">
    <source>
        <dbReference type="ARBA" id="ARBA00022840"/>
    </source>
</evidence>
<dbReference type="PROSITE" id="PS00107">
    <property type="entry name" value="PROTEIN_KINASE_ATP"/>
    <property type="match status" value="1"/>
</dbReference>
<evidence type="ECO:0000259" key="9">
    <source>
        <dbReference type="PROSITE" id="PS50011"/>
    </source>
</evidence>
<evidence type="ECO:0000313" key="11">
    <source>
        <dbReference type="Proteomes" id="UP001212997"/>
    </source>
</evidence>
<comment type="similarity">
    <text evidence="7">Belongs to the protein kinase superfamily.</text>
</comment>
<dbReference type="EMBL" id="JANAWD010000665">
    <property type="protein sequence ID" value="KAJ3476811.1"/>
    <property type="molecule type" value="Genomic_DNA"/>
</dbReference>
<dbReference type="InterPro" id="IPR000719">
    <property type="entry name" value="Prot_kinase_dom"/>
</dbReference>
<dbReference type="InterPro" id="IPR008271">
    <property type="entry name" value="Ser/Thr_kinase_AS"/>
</dbReference>
<feature type="region of interest" description="Disordered" evidence="8">
    <location>
        <begin position="391"/>
        <end position="463"/>
    </location>
</feature>
<feature type="region of interest" description="Disordered" evidence="8">
    <location>
        <begin position="321"/>
        <end position="351"/>
    </location>
</feature>
<keyword evidence="3 6" id="KW-0547">Nucleotide-binding</keyword>
<dbReference type="GO" id="GO:0005524">
    <property type="term" value="F:ATP binding"/>
    <property type="evidence" value="ECO:0007669"/>
    <property type="project" value="UniProtKB-UniRule"/>
</dbReference>
<dbReference type="PROSITE" id="PS00108">
    <property type="entry name" value="PROTEIN_KINASE_ST"/>
    <property type="match status" value="1"/>
</dbReference>
<keyword evidence="2" id="KW-0808">Transferase</keyword>
<feature type="domain" description="Protein kinase" evidence="9">
    <location>
        <begin position="24"/>
        <end position="296"/>
    </location>
</feature>
<dbReference type="SMART" id="SM00220">
    <property type="entry name" value="S_TKc"/>
    <property type="match status" value="1"/>
</dbReference>
<organism evidence="10 11">
    <name type="scientific">Meripilus lineatus</name>
    <dbReference type="NCBI Taxonomy" id="2056292"/>
    <lineage>
        <taxon>Eukaryota</taxon>
        <taxon>Fungi</taxon>
        <taxon>Dikarya</taxon>
        <taxon>Basidiomycota</taxon>
        <taxon>Agaricomycotina</taxon>
        <taxon>Agaricomycetes</taxon>
        <taxon>Polyporales</taxon>
        <taxon>Meripilaceae</taxon>
        <taxon>Meripilus</taxon>
    </lineage>
</organism>
<evidence type="ECO:0000256" key="7">
    <source>
        <dbReference type="RuleBase" id="RU000304"/>
    </source>
</evidence>
<proteinExistence type="inferred from homology"/>
<evidence type="ECO:0000256" key="4">
    <source>
        <dbReference type="ARBA" id="ARBA00022777"/>
    </source>
</evidence>
<dbReference type="AlphaFoldDB" id="A0AAD5UXP9"/>
<sequence>MASYQPIASAIPNFTGHSIDGGSLKLLEILGEGAYGVVYRAVEKCRTSSSSMSPKEYAVKVLVKAEPSTREGQCQAREIVAHKIASEHPNVLTLHRVIEDDWFIFLVLDYCPGGDMFSAIVERMTYCRNDVLIKKIFLQILDAVEFCHDQGIFHRDLKPDNIFVDAAGDTVFLGDFGLATDNEISNNFRCGSSYYMSPECIGEEYGHRPYNTQYADVWALGVILTNIIAGRNPWRLATTEDEHFLSYMADHNYLLSMLPISKAANDILKSIFTLNPAARASISEIREDVLAIRTFFLTDEEIARSTEAVRIAAASYGPKKPAVLTPSPKLAEQVHPPPRENVENSGPPSIKHTLTEEHYLYPSPADVDAQDLPGLPSLPTSQDLFALASSDDPTLAGKESNKRGSGSSNTSSSTEESDGPITPETYAVDNADLMEVPELSESNGVGIPEAIMPDASKKPKVAGDHPLAEQLAKLAM</sequence>
<keyword evidence="1 7" id="KW-0723">Serine/threonine-protein kinase</keyword>
<reference evidence="10" key="1">
    <citation type="submission" date="2022-07" db="EMBL/GenBank/DDBJ databases">
        <title>Genome Sequence of Physisporinus lineatus.</title>
        <authorList>
            <person name="Buettner E."/>
        </authorList>
    </citation>
    <scope>NUCLEOTIDE SEQUENCE</scope>
    <source>
        <strain evidence="10">VT162</strain>
    </source>
</reference>
<evidence type="ECO:0000256" key="2">
    <source>
        <dbReference type="ARBA" id="ARBA00022679"/>
    </source>
</evidence>
<dbReference type="Proteomes" id="UP001212997">
    <property type="component" value="Unassembled WGS sequence"/>
</dbReference>
<dbReference type="InterPro" id="IPR017441">
    <property type="entry name" value="Protein_kinase_ATP_BS"/>
</dbReference>
<dbReference type="GO" id="GO:0004674">
    <property type="term" value="F:protein serine/threonine kinase activity"/>
    <property type="evidence" value="ECO:0007669"/>
    <property type="project" value="UniProtKB-KW"/>
</dbReference>
<dbReference type="SUPFAM" id="SSF56112">
    <property type="entry name" value="Protein kinase-like (PK-like)"/>
    <property type="match status" value="1"/>
</dbReference>
<evidence type="ECO:0000256" key="8">
    <source>
        <dbReference type="SAM" id="MobiDB-lite"/>
    </source>
</evidence>
<evidence type="ECO:0000256" key="1">
    <source>
        <dbReference type="ARBA" id="ARBA00022527"/>
    </source>
</evidence>
<dbReference type="Gene3D" id="1.10.510.10">
    <property type="entry name" value="Transferase(Phosphotransferase) domain 1"/>
    <property type="match status" value="1"/>
</dbReference>
<dbReference type="Pfam" id="PF00069">
    <property type="entry name" value="Pkinase"/>
    <property type="match status" value="1"/>
</dbReference>
<dbReference type="PANTHER" id="PTHR24345">
    <property type="entry name" value="SERINE/THREONINE-PROTEIN KINASE PLK"/>
    <property type="match status" value="1"/>
</dbReference>
<dbReference type="PROSITE" id="PS50011">
    <property type="entry name" value="PROTEIN_KINASE_DOM"/>
    <property type="match status" value="1"/>
</dbReference>
<dbReference type="PANTHER" id="PTHR24345:SF91">
    <property type="entry name" value="SERINE_THREONINE-PROTEIN KINASE PLK4"/>
    <property type="match status" value="1"/>
</dbReference>
<dbReference type="GO" id="GO:0005634">
    <property type="term" value="C:nucleus"/>
    <property type="evidence" value="ECO:0007669"/>
    <property type="project" value="TreeGrafter"/>
</dbReference>
<keyword evidence="11" id="KW-1185">Reference proteome</keyword>
<keyword evidence="5 6" id="KW-0067">ATP-binding</keyword>
<comment type="caution">
    <text evidence="10">The sequence shown here is derived from an EMBL/GenBank/DDBJ whole genome shotgun (WGS) entry which is preliminary data.</text>
</comment>
<keyword evidence="4" id="KW-0418">Kinase</keyword>
<evidence type="ECO:0000256" key="6">
    <source>
        <dbReference type="PROSITE-ProRule" id="PRU10141"/>
    </source>
</evidence>
<evidence type="ECO:0000313" key="10">
    <source>
        <dbReference type="EMBL" id="KAJ3476811.1"/>
    </source>
</evidence>